<sequence length="93" mass="10642">MNDASSPCNKTWRSNRVKTSFFLQEQHSLPISPSPPKDLSFLRTGSRIHAGSPDETENPDPYRSRKPGNRFVHFGRTQSIVPFENQIRSFVPQ</sequence>
<reference evidence="2 3" key="1">
    <citation type="journal article" date="2019" name="Sci. Rep.">
        <title>Orb-weaving spider Araneus ventricosus genome elucidates the spidroin gene catalogue.</title>
        <authorList>
            <person name="Kono N."/>
            <person name="Nakamura H."/>
            <person name="Ohtoshi R."/>
            <person name="Moran D.A.P."/>
            <person name="Shinohara A."/>
            <person name="Yoshida Y."/>
            <person name="Fujiwara M."/>
            <person name="Mori M."/>
            <person name="Tomita M."/>
            <person name="Arakawa K."/>
        </authorList>
    </citation>
    <scope>NUCLEOTIDE SEQUENCE [LARGE SCALE GENOMIC DNA]</scope>
</reference>
<feature type="region of interest" description="Disordered" evidence="1">
    <location>
        <begin position="26"/>
        <end position="68"/>
    </location>
</feature>
<evidence type="ECO:0000313" key="3">
    <source>
        <dbReference type="Proteomes" id="UP000499080"/>
    </source>
</evidence>
<organism evidence="2 3">
    <name type="scientific">Araneus ventricosus</name>
    <name type="common">Orbweaver spider</name>
    <name type="synonym">Epeira ventricosa</name>
    <dbReference type="NCBI Taxonomy" id="182803"/>
    <lineage>
        <taxon>Eukaryota</taxon>
        <taxon>Metazoa</taxon>
        <taxon>Ecdysozoa</taxon>
        <taxon>Arthropoda</taxon>
        <taxon>Chelicerata</taxon>
        <taxon>Arachnida</taxon>
        <taxon>Araneae</taxon>
        <taxon>Araneomorphae</taxon>
        <taxon>Entelegynae</taxon>
        <taxon>Araneoidea</taxon>
        <taxon>Araneidae</taxon>
        <taxon>Araneus</taxon>
    </lineage>
</organism>
<comment type="caution">
    <text evidence="2">The sequence shown here is derived from an EMBL/GenBank/DDBJ whole genome shotgun (WGS) entry which is preliminary data.</text>
</comment>
<keyword evidence="3" id="KW-1185">Reference proteome</keyword>
<accession>A0A4Y2SHU0</accession>
<proteinExistence type="predicted"/>
<gene>
    <name evidence="2" type="ORF">AVEN_247070_1</name>
</gene>
<dbReference type="EMBL" id="BGPR01021984">
    <property type="protein sequence ID" value="GBN87818.1"/>
    <property type="molecule type" value="Genomic_DNA"/>
</dbReference>
<protein>
    <submittedName>
        <fullName evidence="2">Uncharacterized protein</fullName>
    </submittedName>
</protein>
<evidence type="ECO:0000313" key="2">
    <source>
        <dbReference type="EMBL" id="GBN87818.1"/>
    </source>
</evidence>
<dbReference type="Proteomes" id="UP000499080">
    <property type="component" value="Unassembled WGS sequence"/>
</dbReference>
<evidence type="ECO:0000256" key="1">
    <source>
        <dbReference type="SAM" id="MobiDB-lite"/>
    </source>
</evidence>
<dbReference type="AlphaFoldDB" id="A0A4Y2SHU0"/>
<name>A0A4Y2SHU0_ARAVE</name>